<reference evidence="10 11" key="1">
    <citation type="submission" date="2014-02" db="EMBL/GenBank/DDBJ databases">
        <title>Transposable element dynamics among asymbiotic and ectomycorrhizal Amanita fungi.</title>
        <authorList>
            <consortium name="DOE Joint Genome Institute"/>
            <person name="Hess J."/>
            <person name="Skrede I."/>
            <person name="Wolfe B."/>
            <person name="LaButti K."/>
            <person name="Ohm R.A."/>
            <person name="Grigoriev I.V."/>
            <person name="Pringle A."/>
        </authorList>
    </citation>
    <scope>NUCLEOTIDE SEQUENCE [LARGE SCALE GENOMIC DNA]</scope>
    <source>
        <strain evidence="10 11">SKay4041</strain>
    </source>
</reference>
<evidence type="ECO:0000256" key="4">
    <source>
        <dbReference type="ARBA" id="ARBA00023242"/>
    </source>
</evidence>
<feature type="domain" description="WDHD1/CFT4 second beta-propeller" evidence="7">
    <location>
        <begin position="384"/>
        <end position="687"/>
    </location>
</feature>
<dbReference type="GO" id="GO:0003682">
    <property type="term" value="F:chromatin binding"/>
    <property type="evidence" value="ECO:0007669"/>
    <property type="project" value="TreeGrafter"/>
</dbReference>
<accession>A0A2A9NWJ3</accession>
<keyword evidence="11" id="KW-1185">Reference proteome</keyword>
<evidence type="ECO:0000256" key="5">
    <source>
        <dbReference type="PROSITE-ProRule" id="PRU00221"/>
    </source>
</evidence>
<dbReference type="GO" id="GO:0000278">
    <property type="term" value="P:mitotic cell cycle"/>
    <property type="evidence" value="ECO:0007669"/>
    <property type="project" value="TreeGrafter"/>
</dbReference>
<feature type="compositionally biased region" description="Polar residues" evidence="6">
    <location>
        <begin position="1030"/>
        <end position="1039"/>
    </location>
</feature>
<feature type="domain" description="WDHD1/CFT4 helical bundle" evidence="8">
    <location>
        <begin position="694"/>
        <end position="790"/>
    </location>
</feature>
<dbReference type="GO" id="GO:0006281">
    <property type="term" value="P:DNA repair"/>
    <property type="evidence" value="ECO:0007669"/>
    <property type="project" value="TreeGrafter"/>
</dbReference>
<dbReference type="InterPro" id="IPR019775">
    <property type="entry name" value="WD40_repeat_CS"/>
</dbReference>
<dbReference type="PROSITE" id="PS00678">
    <property type="entry name" value="WD_REPEATS_1"/>
    <property type="match status" value="1"/>
</dbReference>
<dbReference type="PROSITE" id="PS50294">
    <property type="entry name" value="WD_REPEATS_REGION"/>
    <property type="match status" value="1"/>
</dbReference>
<protein>
    <submittedName>
        <fullName evidence="10">Uncharacterized protein</fullName>
    </submittedName>
</protein>
<dbReference type="InterPro" id="IPR057646">
    <property type="entry name" value="WD40_WDHD1_1st"/>
</dbReference>
<dbReference type="InterPro" id="IPR048591">
    <property type="entry name" value="WDHD1/CFT4_hel"/>
</dbReference>
<evidence type="ECO:0000256" key="6">
    <source>
        <dbReference type="SAM" id="MobiDB-lite"/>
    </source>
</evidence>
<keyword evidence="3" id="KW-0677">Repeat</keyword>
<evidence type="ECO:0000313" key="11">
    <source>
        <dbReference type="Proteomes" id="UP000242287"/>
    </source>
</evidence>
<evidence type="ECO:0000256" key="1">
    <source>
        <dbReference type="ARBA" id="ARBA00004123"/>
    </source>
</evidence>
<dbReference type="PANTHER" id="PTHR19932">
    <property type="entry name" value="WD REPEAT AND HMG-BOX DNA BINDING PROTEIN"/>
    <property type="match status" value="1"/>
</dbReference>
<dbReference type="AlphaFoldDB" id="A0A2A9NWJ3"/>
<feature type="region of interest" description="Disordered" evidence="6">
    <location>
        <begin position="884"/>
        <end position="903"/>
    </location>
</feature>
<evidence type="ECO:0000256" key="3">
    <source>
        <dbReference type="ARBA" id="ARBA00022737"/>
    </source>
</evidence>
<feature type="region of interest" description="Disordered" evidence="6">
    <location>
        <begin position="1001"/>
        <end position="1039"/>
    </location>
</feature>
<evidence type="ECO:0000256" key="2">
    <source>
        <dbReference type="ARBA" id="ARBA00022574"/>
    </source>
</evidence>
<dbReference type="Pfam" id="PF12341">
    <property type="entry name" value="Mcl1_mid"/>
    <property type="match status" value="1"/>
</dbReference>
<dbReference type="InterPro" id="IPR015943">
    <property type="entry name" value="WD40/YVTN_repeat-like_dom_sf"/>
</dbReference>
<dbReference type="Pfam" id="PF24817">
    <property type="entry name" value="WD40_WDHD1_1st"/>
    <property type="match status" value="1"/>
</dbReference>
<keyword evidence="2 5" id="KW-0853">WD repeat</keyword>
<dbReference type="SMART" id="SM00320">
    <property type="entry name" value="WD40"/>
    <property type="match status" value="5"/>
</dbReference>
<dbReference type="Pfam" id="PF20946">
    <property type="entry name" value="Ctf4_C"/>
    <property type="match status" value="1"/>
</dbReference>
<dbReference type="Proteomes" id="UP000242287">
    <property type="component" value="Unassembled WGS sequence"/>
</dbReference>
<comment type="subcellular location">
    <subcellularLocation>
        <location evidence="1">Nucleus</location>
    </subcellularLocation>
</comment>
<feature type="domain" description="WDHD1 first WD40" evidence="9">
    <location>
        <begin position="9"/>
        <end position="257"/>
    </location>
</feature>
<dbReference type="GO" id="GO:0006261">
    <property type="term" value="P:DNA-templated DNA replication"/>
    <property type="evidence" value="ECO:0007669"/>
    <property type="project" value="TreeGrafter"/>
</dbReference>
<evidence type="ECO:0000259" key="8">
    <source>
        <dbReference type="Pfam" id="PF20946"/>
    </source>
</evidence>
<dbReference type="InterPro" id="IPR001680">
    <property type="entry name" value="WD40_rpt"/>
</dbReference>
<dbReference type="STRING" id="703135.A0A2A9NWJ3"/>
<keyword evidence="4" id="KW-0539">Nucleus</keyword>
<sequence length="1039" mass="116447">MSKPITKVPHGEGQVCLAFSTDGKHAYTGGQDCVVLIWRLDEGDDQEPERAIQADDAITSITTTHDCWLSGSKDGIVRRYPRGSSRYEGDVTDMSGVPVRHVAIDAKGKRVAVASDDVVVRVVDLEDSIKVTELKGHQRGVRKATWHPKLPLLTTCGSDGKIIAWDVSSEEPVIIATIEGIIPSVADTESPEFDHDCSAVWHPGGQQFFVASRSHEIVTISQSNWSKASTFTNKDIVGVITALAISPNGKYLASSTPTRVHPTAGCDVLQVAFSPRENLLTWADKQGHYTRWPKPIPDNMASPTNSDHSASGLGLFDDTAQLDGHPVEEEDANLDSEMGDVDDLLDDPNFLIDDLGTELRDEPEKTKNLGYIKEMVSITKAQSSFQPGSTPFLNKKRYLAYNAIGVIEVTQQDAHQIINVDFFDHSMRKGFHFIDRSLYDLGYLGESGALFACPPEDDHLAHVCFKPYDQWSLQREWTYELCRKGSRVLGVAAGALPPSSSFRQNDDSDLQGYGNIVIATSENDLTFLSGSGRERRIMGLGAEFVAMIAGAEWALVVHREGSTTIDGSQNLSYSIINFEDFSIRQHGILPIPKDHILKWIGLTDQGAPVIYDSTGYVHMLTKYRIPHHASWARIMDTNLLERRIGKDETYWPIGVTSNIFFCLILKGRQQYPGFPRPLIQELPLRMPFRRQEQKEEFVERELLFLQDHLDSLDDELTTDAIVAKERSLDKELIQLIQMACKDPADIARAIELTKLLHYTTSIDAAIKIAEFYHLVSLKEKTQAIKDDREEREDRLVIARNKRRRWLKPDPPLREINTTTNRARRVDPLAETFPPPTIERPGITRVTVPVLESSQFAKQDGLKSQIAVNKDESFVAENRVLGESKRKREIEDEPQESEPFMMPPLKQKVNPFAKKPGQDGPRNPFARKPDTNRVIHKSESFFEKVDAADTAGSQKFNRSLFMKDKKGGRQTTLFGMMKNRGQIAEQDIDSNLDMAISQETEIETQLTSTTDITNDGSGDWQKPQSDEDNAETQLTDDFSN</sequence>
<name>A0A2A9NWJ3_9AGAR</name>
<evidence type="ECO:0000313" key="10">
    <source>
        <dbReference type="EMBL" id="PFH52093.1"/>
    </source>
</evidence>
<feature type="compositionally biased region" description="Polar residues" evidence="6">
    <location>
        <begin position="1001"/>
        <end position="1015"/>
    </location>
</feature>
<feature type="region of interest" description="Disordered" evidence="6">
    <location>
        <begin position="912"/>
        <end position="932"/>
    </location>
</feature>
<dbReference type="PANTHER" id="PTHR19932:SF10">
    <property type="entry name" value="WD REPEAT AND HMG-BOX DNA-BINDING PROTEIN 1"/>
    <property type="match status" value="1"/>
</dbReference>
<gene>
    <name evidence="10" type="ORF">AMATHDRAFT_2572</name>
</gene>
<proteinExistence type="predicted"/>
<organism evidence="10 11">
    <name type="scientific">Amanita thiersii Skay4041</name>
    <dbReference type="NCBI Taxonomy" id="703135"/>
    <lineage>
        <taxon>Eukaryota</taxon>
        <taxon>Fungi</taxon>
        <taxon>Dikarya</taxon>
        <taxon>Basidiomycota</taxon>
        <taxon>Agaricomycotina</taxon>
        <taxon>Agaricomycetes</taxon>
        <taxon>Agaricomycetidae</taxon>
        <taxon>Agaricales</taxon>
        <taxon>Pluteineae</taxon>
        <taxon>Amanitaceae</taxon>
        <taxon>Amanita</taxon>
    </lineage>
</organism>
<dbReference type="InterPro" id="IPR022100">
    <property type="entry name" value="WDHD1/CFT4_beta-prop_2nd"/>
</dbReference>
<dbReference type="SUPFAM" id="SSF50978">
    <property type="entry name" value="WD40 repeat-like"/>
    <property type="match status" value="1"/>
</dbReference>
<dbReference type="EMBL" id="KZ301982">
    <property type="protein sequence ID" value="PFH52093.1"/>
    <property type="molecule type" value="Genomic_DNA"/>
</dbReference>
<evidence type="ECO:0000259" key="7">
    <source>
        <dbReference type="Pfam" id="PF12341"/>
    </source>
</evidence>
<dbReference type="GO" id="GO:0043596">
    <property type="term" value="C:nuclear replication fork"/>
    <property type="evidence" value="ECO:0007669"/>
    <property type="project" value="TreeGrafter"/>
</dbReference>
<feature type="repeat" description="WD" evidence="5">
    <location>
        <begin position="134"/>
        <end position="175"/>
    </location>
</feature>
<dbReference type="PROSITE" id="PS50082">
    <property type="entry name" value="WD_REPEATS_2"/>
    <property type="match status" value="1"/>
</dbReference>
<dbReference type="Gene3D" id="2.130.10.10">
    <property type="entry name" value="YVTN repeat-like/Quinoprotein amine dehydrogenase"/>
    <property type="match status" value="2"/>
</dbReference>
<evidence type="ECO:0000259" key="9">
    <source>
        <dbReference type="Pfam" id="PF24817"/>
    </source>
</evidence>
<dbReference type="InterPro" id="IPR036322">
    <property type="entry name" value="WD40_repeat_dom_sf"/>
</dbReference>
<dbReference type="OrthoDB" id="427368at2759"/>